<evidence type="ECO:0000256" key="1">
    <source>
        <dbReference type="ARBA" id="ARBA00004141"/>
    </source>
</evidence>
<comment type="subcellular location">
    <subcellularLocation>
        <location evidence="1">Membrane</location>
        <topology evidence="1">Multi-pass membrane protein</topology>
    </subcellularLocation>
</comment>
<dbReference type="GO" id="GO:0035673">
    <property type="term" value="F:oligopeptide transmembrane transporter activity"/>
    <property type="evidence" value="ECO:0007669"/>
    <property type="project" value="InterPro"/>
</dbReference>
<keyword evidence="2" id="KW-0813">Transport</keyword>
<dbReference type="STRING" id="1156417.Y919_09240"/>
<dbReference type="PANTHER" id="PTHR31645:SF0">
    <property type="entry name" value="OLIGOPEPTIDE TRANSPORTER YGL114W-RELATED"/>
    <property type="match status" value="1"/>
</dbReference>
<dbReference type="InterPro" id="IPR045035">
    <property type="entry name" value="YSL-like"/>
</dbReference>
<dbReference type="NCBIfam" id="TIGR00733">
    <property type="entry name" value="OPT family oligopeptide transporter"/>
    <property type="match status" value="1"/>
</dbReference>
<proteinExistence type="predicted"/>
<evidence type="ECO:0000256" key="3">
    <source>
        <dbReference type="ARBA" id="ARBA00022692"/>
    </source>
</evidence>
<dbReference type="InterPro" id="IPR004814">
    <property type="entry name" value="Oligopep_transpt"/>
</dbReference>
<dbReference type="Pfam" id="PF03169">
    <property type="entry name" value="OPT"/>
    <property type="match status" value="1"/>
</dbReference>
<sequence length="649" mass="67898">MSEVKRGLSDAAYNPKAGEKYVPFIPANKVMPEFTVTAIIIGILMAIVFGAANAYLGLRVGMTISASIPAAVISMGIIRGIMKKESILENNMVQTIGSAGESLAAGAIFTLPALFIWSQELGMDAPNLFRIIVISLIGGILGVLLMVPLRKALIVNEHGKLPYPEGTACAEVLVAGEVGGAKAKTVFMGLGIGALYKFIADGIKLFPSKIEWKITGYKGAAIGGDVLPALLGVGFIIGPRIAAYMLGGAVLGWLVIIPLISHIGGFITVPVYPASVPIAELGSGDIWHYYIRYIGAGAVAFGGIISLIKSLPLIVRTFKEALGGFKAGFENESNLRTDQDMSMKLVVVGVIVLILVMIFTDIIPVGVMGAILIAIFGFFFATVSSRLVGLVGSSSNPVSGMTIATLLITSIIFKAIGFDGPAGMIGALSVGAVICIVAAIAGDTSQDLKTGFLVGATPRKQQYGELIGVIASGLVIGFILMLLNNAWGFGSNELPAPQATLMRLVVEGVMQGNLPWALVFTGIGIGVVIELMGIPVLPVAVGLYLPIHLSTPIMVGGLLRGILEKRKEAEAVIKEKIESGVLYSSGLIAGEGLLGILLAIFAVIPIEDKTLGDVIAFGDGVLGKYGALIMFILLVLTLMKHSIWKKVED</sequence>
<dbReference type="GO" id="GO:0016020">
    <property type="term" value="C:membrane"/>
    <property type="evidence" value="ECO:0007669"/>
    <property type="project" value="UniProtKB-SubCell"/>
</dbReference>
<feature type="transmembrane region" description="Helical" evidence="6">
    <location>
        <begin position="93"/>
        <end position="116"/>
    </location>
</feature>
<comment type="caution">
    <text evidence="7">The sequence shown here is derived from an EMBL/GenBank/DDBJ whole genome shotgun (WGS) entry which is preliminary data.</text>
</comment>
<reference evidence="7 8" key="1">
    <citation type="submission" date="2013-12" db="EMBL/GenBank/DDBJ databases">
        <title>Draft genome sequence of Caloranaerobacter sp. H53214.</title>
        <authorList>
            <person name="Jiang L.J."/>
            <person name="Shao Z.Z."/>
            <person name="Long M.N."/>
        </authorList>
    </citation>
    <scope>NUCLEOTIDE SEQUENCE [LARGE SCALE GENOMIC DNA]</scope>
    <source>
        <strain evidence="7 8">H53214</strain>
    </source>
</reference>
<dbReference type="NCBIfam" id="TIGR00728">
    <property type="entry name" value="OPT_sfam"/>
    <property type="match status" value="1"/>
</dbReference>
<keyword evidence="4 6" id="KW-1133">Transmembrane helix</keyword>
<dbReference type="RefSeq" id="WP_035164177.1">
    <property type="nucleotide sequence ID" value="NZ_AZTB01000050.1"/>
</dbReference>
<feature type="transmembrane region" description="Helical" evidence="6">
    <location>
        <begin position="622"/>
        <end position="639"/>
    </location>
</feature>
<dbReference type="EMBL" id="AZTB01000050">
    <property type="protein sequence ID" value="KGG79907.1"/>
    <property type="molecule type" value="Genomic_DNA"/>
</dbReference>
<feature type="transmembrane region" description="Helical" evidence="6">
    <location>
        <begin position="463"/>
        <end position="483"/>
    </location>
</feature>
<evidence type="ECO:0000256" key="5">
    <source>
        <dbReference type="ARBA" id="ARBA00023136"/>
    </source>
</evidence>
<evidence type="ECO:0000256" key="4">
    <source>
        <dbReference type="ARBA" id="ARBA00022989"/>
    </source>
</evidence>
<dbReference type="PANTHER" id="PTHR31645">
    <property type="entry name" value="OLIGOPEPTIDE TRANSPORTER YGL114W-RELATED"/>
    <property type="match status" value="1"/>
</dbReference>
<keyword evidence="3 6" id="KW-0812">Transmembrane</keyword>
<feature type="transmembrane region" description="Helical" evidence="6">
    <location>
        <begin position="128"/>
        <end position="147"/>
    </location>
</feature>
<accession>A0A096BGA8</accession>
<name>A0A096BGA8_9FIRM</name>
<keyword evidence="5 6" id="KW-0472">Membrane</keyword>
<gene>
    <name evidence="7" type="ORF">Y919_09240</name>
</gene>
<dbReference type="Proteomes" id="UP000029622">
    <property type="component" value="Unassembled WGS sequence"/>
</dbReference>
<evidence type="ECO:0000256" key="2">
    <source>
        <dbReference type="ARBA" id="ARBA00022448"/>
    </source>
</evidence>
<feature type="transmembrane region" description="Helical" evidence="6">
    <location>
        <begin position="34"/>
        <end position="56"/>
    </location>
</feature>
<feature type="transmembrane region" description="Helical" evidence="6">
    <location>
        <begin position="581"/>
        <end position="602"/>
    </location>
</feature>
<feature type="transmembrane region" description="Helical" evidence="6">
    <location>
        <begin position="289"/>
        <end position="308"/>
    </location>
</feature>
<feature type="transmembrane region" description="Helical" evidence="6">
    <location>
        <begin position="241"/>
        <end position="269"/>
    </location>
</feature>
<feature type="transmembrane region" description="Helical" evidence="6">
    <location>
        <begin position="516"/>
        <end position="545"/>
    </location>
</feature>
<feature type="transmembrane region" description="Helical" evidence="6">
    <location>
        <begin position="345"/>
        <end position="363"/>
    </location>
</feature>
<dbReference type="InterPro" id="IPR004813">
    <property type="entry name" value="OPT"/>
</dbReference>
<feature type="transmembrane region" description="Helical" evidence="6">
    <location>
        <begin position="422"/>
        <end position="442"/>
    </location>
</feature>
<evidence type="ECO:0000256" key="6">
    <source>
        <dbReference type="SAM" id="Phobius"/>
    </source>
</evidence>
<evidence type="ECO:0000313" key="7">
    <source>
        <dbReference type="EMBL" id="KGG79907.1"/>
    </source>
</evidence>
<evidence type="ECO:0000313" key="8">
    <source>
        <dbReference type="Proteomes" id="UP000029622"/>
    </source>
</evidence>
<organism evidence="7 8">
    <name type="scientific">Caloranaerobacter azorensis H53214</name>
    <dbReference type="NCBI Taxonomy" id="1156417"/>
    <lineage>
        <taxon>Bacteria</taxon>
        <taxon>Bacillati</taxon>
        <taxon>Bacillota</taxon>
        <taxon>Tissierellia</taxon>
        <taxon>Tissierellales</taxon>
        <taxon>Thermohalobacteraceae</taxon>
        <taxon>Caloranaerobacter</taxon>
    </lineage>
</organism>
<feature type="transmembrane region" description="Helical" evidence="6">
    <location>
        <begin position="62"/>
        <end position="81"/>
    </location>
</feature>
<protein>
    <submittedName>
        <fullName evidence="7">Peptide transporter</fullName>
    </submittedName>
</protein>
<dbReference type="AlphaFoldDB" id="A0A096BGA8"/>
<feature type="transmembrane region" description="Helical" evidence="6">
    <location>
        <begin position="398"/>
        <end position="416"/>
    </location>
</feature>